<dbReference type="Proteomes" id="UP000221165">
    <property type="component" value="Unassembled WGS sequence"/>
</dbReference>
<evidence type="ECO:0000313" key="2">
    <source>
        <dbReference type="EMBL" id="PHJ15987.1"/>
    </source>
</evidence>
<reference evidence="2 3" key="1">
    <citation type="journal article" date="2017" name="Int. J. Parasitol.">
        <title>The genome of the protozoan parasite Cystoisospora suis and a reverse vaccinology approach to identify vaccine candidates.</title>
        <authorList>
            <person name="Palmieri N."/>
            <person name="Shrestha A."/>
            <person name="Ruttkowski B."/>
            <person name="Beck T."/>
            <person name="Vogl C."/>
            <person name="Tomley F."/>
            <person name="Blake D.P."/>
            <person name="Joachim A."/>
        </authorList>
    </citation>
    <scope>NUCLEOTIDE SEQUENCE [LARGE SCALE GENOMIC DNA]</scope>
    <source>
        <strain evidence="2 3">Wien I</strain>
    </source>
</reference>
<sequence>MQSPPAGRGRHMVLPAWMTQGTQNGTGVASSTPAVNGITSSLPPPSIPSQSTGSVTLPGSVSLPTPVPSPSASPAVPTFPAASLSAFGSGANAAPPPSGGSLASSAPSFGLKGPSDLNSGSGATAAETTGQSSPPSAENGVPKKTAYSAIIRRIRDDDSPSRSRSSSPSEGRRRHRRSRSCSSSESVKRKRRSRSGSGRRRGGRHRQSRRSESRSDHEKKRSRRGRRRSRSASRDRSHRKMAKKGSTSNHVSTRGRSRSAERSRERYGKRGSDAGRRNGSPSPDPALQTTAATVADRLLELRQLSRSARAKRRSDLLMCLAKKDEDFYAEDRYGKGYRRDAFVSDMVLNAPETKVRLNKRLFLEASETHSFCVDLEERSGEKDEIILYECVDGRIVRVYCFRDSEGLVREKVPLEKFKKARIYEKAWKYCSRKGVPSGAQHHYFDYVNAPEVVG</sequence>
<evidence type="ECO:0000313" key="3">
    <source>
        <dbReference type="Proteomes" id="UP000221165"/>
    </source>
</evidence>
<dbReference type="AlphaFoldDB" id="A0A2C6KEM8"/>
<organism evidence="2 3">
    <name type="scientific">Cystoisospora suis</name>
    <dbReference type="NCBI Taxonomy" id="483139"/>
    <lineage>
        <taxon>Eukaryota</taxon>
        <taxon>Sar</taxon>
        <taxon>Alveolata</taxon>
        <taxon>Apicomplexa</taxon>
        <taxon>Conoidasida</taxon>
        <taxon>Coccidia</taxon>
        <taxon>Eucoccidiorida</taxon>
        <taxon>Eimeriorina</taxon>
        <taxon>Sarcocystidae</taxon>
        <taxon>Cystoisospora</taxon>
    </lineage>
</organism>
<feature type="region of interest" description="Disordered" evidence="1">
    <location>
        <begin position="1"/>
        <end position="287"/>
    </location>
</feature>
<keyword evidence="3" id="KW-1185">Reference proteome</keyword>
<feature type="compositionally biased region" description="Basic and acidic residues" evidence="1">
    <location>
        <begin position="209"/>
        <end position="219"/>
    </location>
</feature>
<dbReference type="GeneID" id="94433517"/>
<dbReference type="OrthoDB" id="346340at2759"/>
<dbReference type="VEuPathDB" id="ToxoDB:CSUI_010201"/>
<dbReference type="RefSeq" id="XP_067917719.1">
    <property type="nucleotide sequence ID" value="XM_068070306.1"/>
</dbReference>
<evidence type="ECO:0000256" key="1">
    <source>
        <dbReference type="SAM" id="MobiDB-lite"/>
    </source>
</evidence>
<feature type="compositionally biased region" description="Polar residues" evidence="1">
    <location>
        <begin position="19"/>
        <end position="39"/>
    </location>
</feature>
<dbReference type="EMBL" id="MIGC01006884">
    <property type="protein sequence ID" value="PHJ15987.1"/>
    <property type="molecule type" value="Genomic_DNA"/>
</dbReference>
<gene>
    <name evidence="2" type="ORF">CSUI_010201</name>
</gene>
<feature type="compositionally biased region" description="Basic residues" evidence="1">
    <location>
        <begin position="220"/>
        <end position="243"/>
    </location>
</feature>
<feature type="compositionally biased region" description="Low complexity" evidence="1">
    <location>
        <begin position="72"/>
        <end position="111"/>
    </location>
</feature>
<protein>
    <submittedName>
        <fullName evidence="2">Transcription factor related</fullName>
    </submittedName>
</protein>
<feature type="compositionally biased region" description="Basic residues" evidence="1">
    <location>
        <begin position="188"/>
        <end position="208"/>
    </location>
</feature>
<proteinExistence type="predicted"/>
<accession>A0A2C6KEM8</accession>
<feature type="compositionally biased region" description="Polar residues" evidence="1">
    <location>
        <begin position="116"/>
        <end position="136"/>
    </location>
</feature>
<feature type="compositionally biased region" description="Basic and acidic residues" evidence="1">
    <location>
        <begin position="258"/>
        <end position="276"/>
    </location>
</feature>
<comment type="caution">
    <text evidence="2">The sequence shown here is derived from an EMBL/GenBank/DDBJ whole genome shotgun (WGS) entry which is preliminary data.</text>
</comment>
<name>A0A2C6KEM8_9APIC</name>